<dbReference type="EC" id="3.1.2.-" evidence="3"/>
<gene>
    <name evidence="3" type="ORF">U7230_11415</name>
</gene>
<feature type="domain" description="Thioesterase" evidence="2">
    <location>
        <begin position="48"/>
        <end position="97"/>
    </location>
</feature>
<dbReference type="NCBIfam" id="TIGR00369">
    <property type="entry name" value="unchar_dom_1"/>
    <property type="match status" value="1"/>
</dbReference>
<keyword evidence="4" id="KW-1185">Reference proteome</keyword>
<evidence type="ECO:0000313" key="4">
    <source>
        <dbReference type="Proteomes" id="UP001332192"/>
    </source>
</evidence>
<dbReference type="InterPro" id="IPR006683">
    <property type="entry name" value="Thioestr_dom"/>
</dbReference>
<name>A0ABZ1BVI0_9FIRM</name>
<dbReference type="PANTHER" id="PTHR47260">
    <property type="entry name" value="UPF0644 PROTEIN PB2B4.06"/>
    <property type="match status" value="1"/>
</dbReference>
<evidence type="ECO:0000313" key="3">
    <source>
        <dbReference type="EMBL" id="WRP16694.1"/>
    </source>
</evidence>
<proteinExistence type="predicted"/>
<dbReference type="RefSeq" id="WP_324715966.1">
    <property type="nucleotide sequence ID" value="NZ_CP141615.1"/>
</dbReference>
<keyword evidence="1 3" id="KW-0378">Hydrolase</keyword>
<dbReference type="Proteomes" id="UP001332192">
    <property type="component" value="Chromosome"/>
</dbReference>
<reference evidence="3 4" key="1">
    <citation type="journal article" date="2024" name="Front. Microbiol.">
        <title>Novel thermophilic genera Geochorda gen. nov. and Carboxydochorda gen. nov. from the deep terrestrial subsurface reveal the ecophysiological diversity in the class Limnochordia.</title>
        <authorList>
            <person name="Karnachuk O.V."/>
            <person name="Lukina A.P."/>
            <person name="Avakyan M.R."/>
            <person name="Kadnikov V.V."/>
            <person name="Begmatov S."/>
            <person name="Beletsky A.V."/>
            <person name="Vlasova K.G."/>
            <person name="Novikov A.A."/>
            <person name="Shcherbakova V.A."/>
            <person name="Mardanov A.V."/>
            <person name="Ravin N.V."/>
        </authorList>
    </citation>
    <scope>NUCLEOTIDE SEQUENCE [LARGE SCALE GENOMIC DNA]</scope>
    <source>
        <strain evidence="3 4">L945</strain>
    </source>
</reference>
<dbReference type="GO" id="GO:0016787">
    <property type="term" value="F:hydrolase activity"/>
    <property type="evidence" value="ECO:0007669"/>
    <property type="project" value="UniProtKB-KW"/>
</dbReference>
<dbReference type="EMBL" id="CP141615">
    <property type="protein sequence ID" value="WRP16694.1"/>
    <property type="molecule type" value="Genomic_DNA"/>
</dbReference>
<evidence type="ECO:0000259" key="2">
    <source>
        <dbReference type="Pfam" id="PF03061"/>
    </source>
</evidence>
<dbReference type="Gene3D" id="3.10.129.10">
    <property type="entry name" value="Hotdog Thioesterase"/>
    <property type="match status" value="1"/>
</dbReference>
<sequence length="185" mass="19994">MASITLWSSSCYVCGRENPRGLRATVVEESPWAYVHVVPPPELAGLPGVLHGGIVTACLDEAMWYAVHIHGTASVTARIDVRFVRPAAPGVPLLAVALATPQREGSGLSRRTSWAVARLVDEQGRLIASAAARFVPVEVPAQWHRFIFREVAAPGLVERLKGWPGAQSLCRRLEAAAAQKERETS</sequence>
<dbReference type="PANTHER" id="PTHR47260:SF3">
    <property type="entry name" value="THIOESTERASE FAMILY PROTEIN (AFU_ORTHOLOGUE AFUA_7G03960)"/>
    <property type="match status" value="1"/>
</dbReference>
<evidence type="ECO:0000256" key="1">
    <source>
        <dbReference type="ARBA" id="ARBA00022801"/>
    </source>
</evidence>
<dbReference type="SUPFAM" id="SSF54637">
    <property type="entry name" value="Thioesterase/thiol ester dehydrase-isomerase"/>
    <property type="match status" value="1"/>
</dbReference>
<protein>
    <submittedName>
        <fullName evidence="3">PaaI family thioesterase</fullName>
        <ecNumber evidence="3">3.1.2.-</ecNumber>
    </submittedName>
</protein>
<dbReference type="InterPro" id="IPR029069">
    <property type="entry name" value="HotDog_dom_sf"/>
</dbReference>
<organism evidence="3 4">
    <name type="scientific">Carboxydichorda subterranea</name>
    <dbReference type="NCBI Taxonomy" id="3109565"/>
    <lineage>
        <taxon>Bacteria</taxon>
        <taxon>Bacillati</taxon>
        <taxon>Bacillota</taxon>
        <taxon>Limnochordia</taxon>
        <taxon>Limnochordales</taxon>
        <taxon>Geochordaceae</taxon>
        <taxon>Carboxydichorda</taxon>
    </lineage>
</organism>
<dbReference type="CDD" id="cd03443">
    <property type="entry name" value="PaaI_thioesterase"/>
    <property type="match status" value="1"/>
</dbReference>
<dbReference type="Pfam" id="PF03061">
    <property type="entry name" value="4HBT"/>
    <property type="match status" value="1"/>
</dbReference>
<accession>A0ABZ1BVI0</accession>
<dbReference type="InterPro" id="IPR003736">
    <property type="entry name" value="PAAI_dom"/>
</dbReference>
<dbReference type="InterPro" id="IPR052061">
    <property type="entry name" value="PTE-AB_protein"/>
</dbReference>